<dbReference type="InterPro" id="IPR000524">
    <property type="entry name" value="Tscrpt_reg_HTH_GntR"/>
</dbReference>
<dbReference type="SUPFAM" id="SSF48008">
    <property type="entry name" value="GntR ligand-binding domain-like"/>
    <property type="match status" value="1"/>
</dbReference>
<dbReference type="Proteomes" id="UP001493487">
    <property type="component" value="Unassembled WGS sequence"/>
</dbReference>
<evidence type="ECO:0000256" key="1">
    <source>
        <dbReference type="ARBA" id="ARBA00023015"/>
    </source>
</evidence>
<sequence length="232" mass="27180">MPDKNHDTMDKNWLAGRLDMKEAIYEKLKDMIMRRDFTPNERIDAAEIAEKFGISRTPVRDALNMLDAEGFIKTVPRQGIYVKGIYRQDLIELFQYREMVELFALDTGFDALIKDLKDISADIHRFETFLISENYDGYQVMDSDIKLHKTIVASTRNKVIMDYYDKVNGHVQMARAYYLQDLQRIKQAHLEHKSFLQALEEGDKEGAKLHLKQHLEQTLANLLTIIDIYKVF</sequence>
<keyword evidence="6" id="KW-1185">Reference proteome</keyword>
<dbReference type="PANTHER" id="PTHR43537:SF24">
    <property type="entry name" value="GLUCONATE OPERON TRANSCRIPTIONAL REPRESSOR"/>
    <property type="match status" value="1"/>
</dbReference>
<comment type="caution">
    <text evidence="5">The sequence shown here is derived from an EMBL/GenBank/DDBJ whole genome shotgun (WGS) entry which is preliminary data.</text>
</comment>
<evidence type="ECO:0000259" key="4">
    <source>
        <dbReference type="PROSITE" id="PS50949"/>
    </source>
</evidence>
<dbReference type="RefSeq" id="WP_232186772.1">
    <property type="nucleotide sequence ID" value="NZ_JAIOAP010000010.1"/>
</dbReference>
<dbReference type="InterPro" id="IPR036390">
    <property type="entry name" value="WH_DNA-bd_sf"/>
</dbReference>
<evidence type="ECO:0000256" key="2">
    <source>
        <dbReference type="ARBA" id="ARBA00023125"/>
    </source>
</evidence>
<evidence type="ECO:0000256" key="3">
    <source>
        <dbReference type="ARBA" id="ARBA00023163"/>
    </source>
</evidence>
<protein>
    <submittedName>
        <fullName evidence="5">GntR family transcriptional regulator</fullName>
    </submittedName>
</protein>
<dbReference type="SMART" id="SM00895">
    <property type="entry name" value="FCD"/>
    <property type="match status" value="1"/>
</dbReference>
<dbReference type="Gene3D" id="1.10.10.10">
    <property type="entry name" value="Winged helix-like DNA-binding domain superfamily/Winged helix DNA-binding domain"/>
    <property type="match status" value="1"/>
</dbReference>
<dbReference type="Pfam" id="PF00392">
    <property type="entry name" value="GntR"/>
    <property type="match status" value="1"/>
</dbReference>
<dbReference type="CDD" id="cd07377">
    <property type="entry name" value="WHTH_GntR"/>
    <property type="match status" value="1"/>
</dbReference>
<keyword evidence="3" id="KW-0804">Transcription</keyword>
<dbReference type="SMART" id="SM00345">
    <property type="entry name" value="HTH_GNTR"/>
    <property type="match status" value="1"/>
</dbReference>
<evidence type="ECO:0000313" key="5">
    <source>
        <dbReference type="EMBL" id="MEQ4484633.1"/>
    </source>
</evidence>
<keyword evidence="2" id="KW-0238">DNA-binding</keyword>
<keyword evidence="1" id="KW-0805">Transcription regulation</keyword>
<feature type="domain" description="HTH gntR-type" evidence="4">
    <location>
        <begin position="18"/>
        <end position="85"/>
    </location>
</feature>
<dbReference type="InterPro" id="IPR008920">
    <property type="entry name" value="TF_FadR/GntR_C"/>
</dbReference>
<organism evidence="5 6">
    <name type="scientific">Cohnella silvisoli</name>
    <dbReference type="NCBI Taxonomy" id="2873699"/>
    <lineage>
        <taxon>Bacteria</taxon>
        <taxon>Bacillati</taxon>
        <taxon>Bacillota</taxon>
        <taxon>Bacilli</taxon>
        <taxon>Bacillales</taxon>
        <taxon>Paenibacillaceae</taxon>
        <taxon>Cohnella</taxon>
    </lineage>
</organism>
<dbReference type="Gene3D" id="1.20.120.530">
    <property type="entry name" value="GntR ligand-binding domain-like"/>
    <property type="match status" value="1"/>
</dbReference>
<dbReference type="InterPro" id="IPR036388">
    <property type="entry name" value="WH-like_DNA-bd_sf"/>
</dbReference>
<dbReference type="PROSITE" id="PS50949">
    <property type="entry name" value="HTH_GNTR"/>
    <property type="match status" value="1"/>
</dbReference>
<proteinExistence type="predicted"/>
<evidence type="ECO:0000313" key="6">
    <source>
        <dbReference type="Proteomes" id="UP001493487"/>
    </source>
</evidence>
<gene>
    <name evidence="5" type="ORF">QJS35_19725</name>
</gene>
<dbReference type="Pfam" id="PF07729">
    <property type="entry name" value="FCD"/>
    <property type="match status" value="1"/>
</dbReference>
<dbReference type="EMBL" id="JASKHM010000011">
    <property type="protein sequence ID" value="MEQ4484633.1"/>
    <property type="molecule type" value="Genomic_DNA"/>
</dbReference>
<name>A0ABV1KWZ1_9BACL</name>
<dbReference type="InterPro" id="IPR011711">
    <property type="entry name" value="GntR_C"/>
</dbReference>
<dbReference type="PRINTS" id="PR00035">
    <property type="entry name" value="HTHGNTR"/>
</dbReference>
<dbReference type="PANTHER" id="PTHR43537">
    <property type="entry name" value="TRANSCRIPTIONAL REGULATOR, GNTR FAMILY"/>
    <property type="match status" value="1"/>
</dbReference>
<reference evidence="5 6" key="1">
    <citation type="journal article" date="2023" name="Genome Announc.">
        <title>Pan-Genome Analyses of the Genus Cohnella and Proposal of the Novel Species Cohnella silvisoli sp. nov., Isolated from Forest Soil.</title>
        <authorList>
            <person name="Wang C."/>
            <person name="Mao L."/>
            <person name="Bao G."/>
            <person name="Zhu H."/>
        </authorList>
    </citation>
    <scope>NUCLEOTIDE SEQUENCE [LARGE SCALE GENOMIC DNA]</scope>
    <source>
        <strain evidence="5 6">NL03-T5-1</strain>
    </source>
</reference>
<dbReference type="SUPFAM" id="SSF46785">
    <property type="entry name" value="Winged helix' DNA-binding domain"/>
    <property type="match status" value="1"/>
</dbReference>
<accession>A0ABV1KWZ1</accession>